<dbReference type="EMBL" id="BNJK01000002">
    <property type="protein sequence ID" value="GHP00518.1"/>
    <property type="molecule type" value="Genomic_DNA"/>
</dbReference>
<accession>A0A8J3NAM2</accession>
<organism evidence="1 2">
    <name type="scientific">Reticulibacter mediterranei</name>
    <dbReference type="NCBI Taxonomy" id="2778369"/>
    <lineage>
        <taxon>Bacteria</taxon>
        <taxon>Bacillati</taxon>
        <taxon>Chloroflexota</taxon>
        <taxon>Ktedonobacteria</taxon>
        <taxon>Ktedonobacterales</taxon>
        <taxon>Reticulibacteraceae</taxon>
        <taxon>Reticulibacter</taxon>
    </lineage>
</organism>
<dbReference type="SUPFAM" id="SSF56601">
    <property type="entry name" value="beta-lactamase/transpeptidase-like"/>
    <property type="match status" value="1"/>
</dbReference>
<dbReference type="InterPro" id="IPR012338">
    <property type="entry name" value="Beta-lactam/transpept-like"/>
</dbReference>
<comment type="caution">
    <text evidence="1">The sequence shown here is derived from an EMBL/GenBank/DDBJ whole genome shotgun (WGS) entry which is preliminary data.</text>
</comment>
<evidence type="ECO:0000313" key="2">
    <source>
        <dbReference type="Proteomes" id="UP000597444"/>
    </source>
</evidence>
<gene>
    <name evidence="1" type="ORF">KSF_105650</name>
</gene>
<keyword evidence="2" id="KW-1185">Reference proteome</keyword>
<evidence type="ECO:0000313" key="1">
    <source>
        <dbReference type="EMBL" id="GHP00518.1"/>
    </source>
</evidence>
<sequence>MMLGKGQYRHERILSRATVELMTSDHLIPEQRAGAEIFFGSYRSWGLGMAVDIERTDIFHTPGRFGWEGGFGTSAYTDPVEGMIGILFTQRMMDSPEPPKVFTDFWTLAYGAME</sequence>
<protein>
    <recommendedName>
        <fullName evidence="3">Beta-lactamase-related domain-containing protein</fullName>
    </recommendedName>
</protein>
<reference evidence="1" key="1">
    <citation type="submission" date="2020-10" db="EMBL/GenBank/DDBJ databases">
        <title>Taxonomic study of unclassified bacteria belonging to the class Ktedonobacteria.</title>
        <authorList>
            <person name="Yabe S."/>
            <person name="Wang C.M."/>
            <person name="Zheng Y."/>
            <person name="Sakai Y."/>
            <person name="Cavaletti L."/>
            <person name="Monciardini P."/>
            <person name="Donadio S."/>
        </authorList>
    </citation>
    <scope>NUCLEOTIDE SEQUENCE</scope>
    <source>
        <strain evidence="1">ID150040</strain>
    </source>
</reference>
<evidence type="ECO:0008006" key="3">
    <source>
        <dbReference type="Google" id="ProtNLM"/>
    </source>
</evidence>
<dbReference type="Gene3D" id="3.40.710.10">
    <property type="entry name" value="DD-peptidase/beta-lactamase superfamily"/>
    <property type="match status" value="1"/>
</dbReference>
<proteinExistence type="predicted"/>
<dbReference type="RefSeq" id="WP_308441732.1">
    <property type="nucleotide sequence ID" value="NZ_BNJK01000002.1"/>
</dbReference>
<name>A0A8J3NAM2_9CHLR</name>
<dbReference type="AlphaFoldDB" id="A0A8J3NAM2"/>
<dbReference type="Proteomes" id="UP000597444">
    <property type="component" value="Unassembled WGS sequence"/>
</dbReference>